<dbReference type="RefSeq" id="WP_179217036.1">
    <property type="nucleotide sequence ID" value="NZ_FZOC01000006.1"/>
</dbReference>
<organism evidence="2 3">
    <name type="scientific">Humidesulfovibrio mexicanus</name>
    <dbReference type="NCBI Taxonomy" id="147047"/>
    <lineage>
        <taxon>Bacteria</taxon>
        <taxon>Pseudomonadati</taxon>
        <taxon>Thermodesulfobacteriota</taxon>
        <taxon>Desulfovibrionia</taxon>
        <taxon>Desulfovibrionales</taxon>
        <taxon>Desulfovibrionaceae</taxon>
        <taxon>Humidesulfovibrio</taxon>
    </lineage>
</organism>
<feature type="chain" id="PRO_5013325918" description="Long-chain fatty acid transport protein" evidence="1">
    <location>
        <begin position="29"/>
        <end position="373"/>
    </location>
</feature>
<feature type="signal peptide" evidence="1">
    <location>
        <begin position="1"/>
        <end position="28"/>
    </location>
</feature>
<evidence type="ECO:0008006" key="4">
    <source>
        <dbReference type="Google" id="ProtNLM"/>
    </source>
</evidence>
<dbReference type="Proteomes" id="UP000198324">
    <property type="component" value="Unassembled WGS sequence"/>
</dbReference>
<name>A0A239BSH1_9BACT</name>
<evidence type="ECO:0000313" key="3">
    <source>
        <dbReference type="Proteomes" id="UP000198324"/>
    </source>
</evidence>
<keyword evidence="3" id="KW-1185">Reference proteome</keyword>
<keyword evidence="1" id="KW-0732">Signal</keyword>
<accession>A0A239BSH1</accession>
<gene>
    <name evidence="2" type="ORF">SAMN04488503_2731</name>
</gene>
<protein>
    <recommendedName>
        <fullName evidence="4">Long-chain fatty acid transport protein</fullName>
    </recommendedName>
</protein>
<sequence length="373" mass="38656">MPPLVRPLGIALCAGLLSLFVFSGHGLAASPMPDASGTVSDDTGSITVSAGAKYLMPQQYKGSDMIYWGVGVKIADTNISRPDAMFAPSVSLAAERKTSLELAGLSTIRLVGEFSYVGGSARSSGLVSPGAVNTIIFISVDPAYNWIGGIAPIAGGSATTRVSIALDNFDLRLGLEGDGSRWQSGEGLLTATPVFGVGLYAATQRYKVSTRLEAVSNSDTYNMSETMRTTDIGPELRAGIKAELPGGATLSAMASAALLVGWADLGASQVLNAVAPNWDPRKRSPTYSAEQSENEVLVSGLFGLTLRGDMPVAEKCTLGLEASGRIWTSRPTIDNPTSLGGTGVVATGTNEGVRIGHDSASELGAALRLNYTF</sequence>
<dbReference type="AlphaFoldDB" id="A0A239BSH1"/>
<evidence type="ECO:0000313" key="2">
    <source>
        <dbReference type="EMBL" id="SNS10004.1"/>
    </source>
</evidence>
<proteinExistence type="predicted"/>
<dbReference type="EMBL" id="FZOC01000006">
    <property type="protein sequence ID" value="SNS10004.1"/>
    <property type="molecule type" value="Genomic_DNA"/>
</dbReference>
<evidence type="ECO:0000256" key="1">
    <source>
        <dbReference type="SAM" id="SignalP"/>
    </source>
</evidence>
<reference evidence="2 3" key="1">
    <citation type="submission" date="2017-06" db="EMBL/GenBank/DDBJ databases">
        <authorList>
            <person name="Kim H.J."/>
            <person name="Triplett B.A."/>
        </authorList>
    </citation>
    <scope>NUCLEOTIDE SEQUENCE [LARGE SCALE GENOMIC DNA]</scope>
    <source>
        <strain evidence="2 3">DSM 13116</strain>
    </source>
</reference>